<accession>A0A841ZMY9</accession>
<evidence type="ECO:0000256" key="6">
    <source>
        <dbReference type="ARBA" id="ARBA00023136"/>
    </source>
</evidence>
<evidence type="ECO:0000256" key="5">
    <source>
        <dbReference type="ARBA" id="ARBA00022989"/>
    </source>
</evidence>
<dbReference type="AlphaFoldDB" id="A0A841ZMY9"/>
<dbReference type="InterPro" id="IPR018480">
    <property type="entry name" value="PNAcMuramoyl-5peptid_Trfase_CS"/>
</dbReference>
<dbReference type="PANTHER" id="PTHR22926">
    <property type="entry name" value="PHOSPHO-N-ACETYLMURAMOYL-PENTAPEPTIDE-TRANSFERASE"/>
    <property type="match status" value="1"/>
</dbReference>
<dbReference type="Proteomes" id="UP000559885">
    <property type="component" value="Unassembled WGS sequence"/>
</dbReference>
<dbReference type="Pfam" id="PF00953">
    <property type="entry name" value="Glycos_transf_4"/>
    <property type="match status" value="1"/>
</dbReference>
<feature type="transmembrane region" description="Helical" evidence="8">
    <location>
        <begin position="180"/>
        <end position="196"/>
    </location>
</feature>
<dbReference type="GO" id="GO:0071555">
    <property type="term" value="P:cell wall organization"/>
    <property type="evidence" value="ECO:0007669"/>
    <property type="project" value="TreeGrafter"/>
</dbReference>
<gene>
    <name evidence="9" type="ORF">HB912_08605</name>
</gene>
<evidence type="ECO:0000256" key="3">
    <source>
        <dbReference type="ARBA" id="ARBA00022679"/>
    </source>
</evidence>
<evidence type="ECO:0000313" key="10">
    <source>
        <dbReference type="Proteomes" id="UP000559885"/>
    </source>
</evidence>
<feature type="transmembrane region" description="Helical" evidence="8">
    <location>
        <begin position="67"/>
        <end position="84"/>
    </location>
</feature>
<feature type="transmembrane region" description="Helical" evidence="8">
    <location>
        <begin position="127"/>
        <end position="148"/>
    </location>
</feature>
<dbReference type="EMBL" id="JAARRM010000002">
    <property type="protein sequence ID" value="MBC1521706.1"/>
    <property type="molecule type" value="Genomic_DNA"/>
</dbReference>
<keyword evidence="7" id="KW-0460">Magnesium</keyword>
<evidence type="ECO:0000256" key="4">
    <source>
        <dbReference type="ARBA" id="ARBA00022692"/>
    </source>
</evidence>
<keyword evidence="2" id="KW-1003">Cell membrane</keyword>
<feature type="binding site" evidence="7">
    <location>
        <position position="207"/>
    </location>
    <ligand>
        <name>Mg(2+)</name>
        <dbReference type="ChEBI" id="CHEBI:18420"/>
    </ligand>
</feature>
<feature type="binding site" evidence="7">
    <location>
        <position position="147"/>
    </location>
    <ligand>
        <name>Mg(2+)</name>
        <dbReference type="ChEBI" id="CHEBI:18420"/>
    </ligand>
</feature>
<keyword evidence="3 9" id="KW-0808">Transferase</keyword>
<reference evidence="9 10" key="1">
    <citation type="submission" date="2020-03" db="EMBL/GenBank/DDBJ databases">
        <title>Soil Listeria distribution.</title>
        <authorList>
            <person name="Liao J."/>
            <person name="Wiedmann M."/>
        </authorList>
    </citation>
    <scope>NUCLEOTIDE SEQUENCE [LARGE SCALE GENOMIC DNA]</scope>
    <source>
        <strain evidence="9 10">FSL L7-1507</strain>
    </source>
</reference>
<evidence type="ECO:0000313" key="9">
    <source>
        <dbReference type="EMBL" id="MBC1521706.1"/>
    </source>
</evidence>
<dbReference type="PANTHER" id="PTHR22926:SF3">
    <property type="entry name" value="UNDECAPRENYL-PHOSPHATE ALPHA-N-ACETYLGLUCOSAMINYL 1-PHOSPHATE TRANSFERASE"/>
    <property type="match status" value="1"/>
</dbReference>
<evidence type="ECO:0000256" key="1">
    <source>
        <dbReference type="ARBA" id="ARBA00004651"/>
    </source>
</evidence>
<dbReference type="GO" id="GO:0046872">
    <property type="term" value="F:metal ion binding"/>
    <property type="evidence" value="ECO:0007669"/>
    <property type="project" value="UniProtKB-KW"/>
</dbReference>
<organism evidence="9 10">
    <name type="scientific">Listeria aquatica</name>
    <dbReference type="NCBI Taxonomy" id="1494960"/>
    <lineage>
        <taxon>Bacteria</taxon>
        <taxon>Bacillati</taxon>
        <taxon>Bacillota</taxon>
        <taxon>Bacilli</taxon>
        <taxon>Bacillales</taxon>
        <taxon>Listeriaceae</taxon>
        <taxon>Listeria</taxon>
    </lineage>
</organism>
<comment type="cofactor">
    <cofactor evidence="7">
        <name>Mg(2+)</name>
        <dbReference type="ChEBI" id="CHEBI:18420"/>
    </cofactor>
</comment>
<comment type="caution">
    <text evidence="9">The sequence shown here is derived from an EMBL/GenBank/DDBJ whole genome shotgun (WGS) entry which is preliminary data.</text>
</comment>
<feature type="transmembrane region" description="Helical" evidence="8">
    <location>
        <begin position="285"/>
        <end position="304"/>
    </location>
</feature>
<dbReference type="CDD" id="cd06853">
    <property type="entry name" value="GT_WecA_like"/>
    <property type="match status" value="1"/>
</dbReference>
<dbReference type="GO" id="GO:0044038">
    <property type="term" value="P:cell wall macromolecule biosynthetic process"/>
    <property type="evidence" value="ECO:0007669"/>
    <property type="project" value="TreeGrafter"/>
</dbReference>
<evidence type="ECO:0000256" key="7">
    <source>
        <dbReference type="PIRSR" id="PIRSR600715-1"/>
    </source>
</evidence>
<sequence length="360" mass="39394">MLVWTVLTFILGLLLMPLIRKLAFLVGAVDMPRERHAHTKPTATLGGLAIFLSFTIMAFLAPIDRSNALPLFVGMLIIVGTGVIDDIKELSPKLKLAGQVLAALCVTIWGGIMVHHIYLPFLGRIEFGYFAIPISIFWILAIVNAINLIDGLDGLAGGVSTIALMTIGGMALLLGNMGSAFTAFLLVGALLAFLVFNFPPASVFMGDTGAMFIGFMIAILSLMEFKNVTLISLLIPIIILGVPFTDTFFAIIRRLKQKTSISTADRSHIHHRLLALGLSNRQTVLLLYVIAALFSGISFLLYFSTTWGSIILIVVLLLLIEVAVEFIGLIDESYHPLFNLYTGISRTRRKLYLIISKKSR</sequence>
<dbReference type="InterPro" id="IPR000715">
    <property type="entry name" value="Glycosyl_transferase_4"/>
</dbReference>
<evidence type="ECO:0000256" key="8">
    <source>
        <dbReference type="SAM" id="Phobius"/>
    </source>
</evidence>
<evidence type="ECO:0000256" key="2">
    <source>
        <dbReference type="ARBA" id="ARBA00022475"/>
    </source>
</evidence>
<keyword evidence="7" id="KW-0479">Metal-binding</keyword>
<keyword evidence="5 8" id="KW-1133">Transmembrane helix</keyword>
<feature type="transmembrane region" description="Helical" evidence="8">
    <location>
        <begin position="6"/>
        <end position="29"/>
    </location>
</feature>
<feature type="transmembrane region" description="Helical" evidence="8">
    <location>
        <begin position="155"/>
        <end position="174"/>
    </location>
</feature>
<keyword evidence="4 8" id="KW-0812">Transmembrane</keyword>
<keyword evidence="6 8" id="KW-0472">Membrane</keyword>
<dbReference type="GO" id="GO:0009103">
    <property type="term" value="P:lipopolysaccharide biosynthetic process"/>
    <property type="evidence" value="ECO:0007669"/>
    <property type="project" value="TreeGrafter"/>
</dbReference>
<feature type="transmembrane region" description="Helical" evidence="8">
    <location>
        <begin position="229"/>
        <end position="252"/>
    </location>
</feature>
<dbReference type="GO" id="GO:0005886">
    <property type="term" value="C:plasma membrane"/>
    <property type="evidence" value="ECO:0007669"/>
    <property type="project" value="UniProtKB-SubCell"/>
</dbReference>
<feature type="transmembrane region" description="Helical" evidence="8">
    <location>
        <begin position="310"/>
        <end position="330"/>
    </location>
</feature>
<feature type="transmembrane region" description="Helical" evidence="8">
    <location>
        <begin position="96"/>
        <end position="121"/>
    </location>
</feature>
<feature type="transmembrane region" description="Helical" evidence="8">
    <location>
        <begin position="41"/>
        <end position="61"/>
    </location>
</feature>
<dbReference type="RefSeq" id="WP_185373771.1">
    <property type="nucleotide sequence ID" value="NZ_JAARRM010000002.1"/>
</dbReference>
<comment type="subcellular location">
    <subcellularLocation>
        <location evidence="1">Cell membrane</location>
        <topology evidence="1">Multi-pass membrane protein</topology>
    </subcellularLocation>
</comment>
<name>A0A841ZMY9_9LIST</name>
<dbReference type="PROSITE" id="PS01348">
    <property type="entry name" value="MRAY_2"/>
    <property type="match status" value="1"/>
</dbReference>
<protein>
    <submittedName>
        <fullName evidence="9">Undecaprenyl/decaprenyl-phosphate alpha-N-acetylglucosaminyl 1-phosphate transferase</fullName>
    </submittedName>
</protein>
<dbReference type="GO" id="GO:0016780">
    <property type="term" value="F:phosphotransferase activity, for other substituted phosphate groups"/>
    <property type="evidence" value="ECO:0007669"/>
    <property type="project" value="InterPro"/>
</dbReference>
<proteinExistence type="predicted"/>